<dbReference type="AlphaFoldDB" id="A0A137NQJ0"/>
<feature type="chain" id="PRO_5007293967" evidence="1">
    <location>
        <begin position="18"/>
        <end position="58"/>
    </location>
</feature>
<sequence>MKFQLLTTVLIASIASASIGINRNLPSSGSKSLYLGDDINNFGSSDEYGFDNYEKNKT</sequence>
<organism evidence="2 3">
    <name type="scientific">Conidiobolus coronatus (strain ATCC 28846 / CBS 209.66 / NRRL 28638)</name>
    <name type="common">Delacroixia coronata</name>
    <dbReference type="NCBI Taxonomy" id="796925"/>
    <lineage>
        <taxon>Eukaryota</taxon>
        <taxon>Fungi</taxon>
        <taxon>Fungi incertae sedis</taxon>
        <taxon>Zoopagomycota</taxon>
        <taxon>Entomophthoromycotina</taxon>
        <taxon>Entomophthoromycetes</taxon>
        <taxon>Entomophthorales</taxon>
        <taxon>Ancylistaceae</taxon>
        <taxon>Conidiobolus</taxon>
    </lineage>
</organism>
<dbReference type="Proteomes" id="UP000070444">
    <property type="component" value="Unassembled WGS sequence"/>
</dbReference>
<evidence type="ECO:0000313" key="3">
    <source>
        <dbReference type="Proteomes" id="UP000070444"/>
    </source>
</evidence>
<reference evidence="2 3" key="1">
    <citation type="journal article" date="2015" name="Genome Biol. Evol.">
        <title>Phylogenomic analyses indicate that early fungi evolved digesting cell walls of algal ancestors of land plants.</title>
        <authorList>
            <person name="Chang Y."/>
            <person name="Wang S."/>
            <person name="Sekimoto S."/>
            <person name="Aerts A.L."/>
            <person name="Choi C."/>
            <person name="Clum A."/>
            <person name="LaButti K.M."/>
            <person name="Lindquist E.A."/>
            <person name="Yee Ngan C."/>
            <person name="Ohm R.A."/>
            <person name="Salamov A.A."/>
            <person name="Grigoriev I.V."/>
            <person name="Spatafora J.W."/>
            <person name="Berbee M.L."/>
        </authorList>
    </citation>
    <scope>NUCLEOTIDE SEQUENCE [LARGE SCALE GENOMIC DNA]</scope>
    <source>
        <strain evidence="2 3">NRRL 28638</strain>
    </source>
</reference>
<dbReference type="EMBL" id="KQ965032">
    <property type="protein sequence ID" value="KXN64982.1"/>
    <property type="molecule type" value="Genomic_DNA"/>
</dbReference>
<proteinExistence type="predicted"/>
<evidence type="ECO:0000313" key="2">
    <source>
        <dbReference type="EMBL" id="KXN64982.1"/>
    </source>
</evidence>
<feature type="signal peptide" evidence="1">
    <location>
        <begin position="1"/>
        <end position="17"/>
    </location>
</feature>
<keyword evidence="3" id="KW-1185">Reference proteome</keyword>
<name>A0A137NQJ0_CONC2</name>
<accession>A0A137NQJ0</accession>
<gene>
    <name evidence="2" type="ORF">CONCODRAFT_13598</name>
</gene>
<protein>
    <submittedName>
        <fullName evidence="2">Uncharacterized protein</fullName>
    </submittedName>
</protein>
<evidence type="ECO:0000256" key="1">
    <source>
        <dbReference type="SAM" id="SignalP"/>
    </source>
</evidence>
<keyword evidence="1" id="KW-0732">Signal</keyword>